<keyword evidence="3" id="KW-1185">Reference proteome</keyword>
<comment type="caution">
    <text evidence="2">The sequence shown here is derived from an EMBL/GenBank/DDBJ whole genome shotgun (WGS) entry which is preliminary data.</text>
</comment>
<accession>A0A1V9FS11</accession>
<dbReference type="Pfam" id="PF13847">
    <property type="entry name" value="Methyltransf_31"/>
    <property type="match status" value="1"/>
</dbReference>
<feature type="domain" description="Methyltransferase" evidence="1">
    <location>
        <begin position="71"/>
        <end position="164"/>
    </location>
</feature>
<dbReference type="RefSeq" id="WP_081151307.1">
    <property type="nucleotide sequence ID" value="NZ_LVYD01000058.1"/>
</dbReference>
<dbReference type="InterPro" id="IPR029063">
    <property type="entry name" value="SAM-dependent_MTases_sf"/>
</dbReference>
<dbReference type="STRING" id="1703345.A3860_04995"/>
<dbReference type="PANTHER" id="PTHR45128:SF1">
    <property type="entry name" value="S-ADENOSYLMETHIONINE-DEPENDENT METHYLTRANSFERASE RV2258C"/>
    <property type="match status" value="1"/>
</dbReference>
<dbReference type="EMBL" id="LVYD01000058">
    <property type="protein sequence ID" value="OQP61077.1"/>
    <property type="molecule type" value="Genomic_DNA"/>
</dbReference>
<gene>
    <name evidence="2" type="ORF">A3860_04995</name>
</gene>
<dbReference type="CDD" id="cd02440">
    <property type="entry name" value="AdoMet_MTases"/>
    <property type="match status" value="1"/>
</dbReference>
<evidence type="ECO:0000259" key="1">
    <source>
        <dbReference type="Pfam" id="PF13847"/>
    </source>
</evidence>
<organism evidence="2 3">
    <name type="scientific">Niastella vici</name>
    <dbReference type="NCBI Taxonomy" id="1703345"/>
    <lineage>
        <taxon>Bacteria</taxon>
        <taxon>Pseudomonadati</taxon>
        <taxon>Bacteroidota</taxon>
        <taxon>Chitinophagia</taxon>
        <taxon>Chitinophagales</taxon>
        <taxon>Chitinophagaceae</taxon>
        <taxon>Niastella</taxon>
    </lineage>
</organism>
<dbReference type="SUPFAM" id="SSF53335">
    <property type="entry name" value="S-adenosyl-L-methionine-dependent methyltransferases"/>
    <property type="match status" value="1"/>
</dbReference>
<dbReference type="AlphaFoldDB" id="A0A1V9FS11"/>
<proteinExistence type="predicted"/>
<dbReference type="PANTHER" id="PTHR45128">
    <property type="entry name" value="METHYLTRANSFERASE TYPE 11"/>
    <property type="match status" value="1"/>
</dbReference>
<evidence type="ECO:0000313" key="2">
    <source>
        <dbReference type="EMBL" id="OQP61077.1"/>
    </source>
</evidence>
<evidence type="ECO:0000313" key="3">
    <source>
        <dbReference type="Proteomes" id="UP000192796"/>
    </source>
</evidence>
<dbReference type="InterPro" id="IPR053173">
    <property type="entry name" value="SAM-binding_MTase"/>
</dbReference>
<sequence>MSNTDVFNLTLIDSNEEIDQINKKFYGRFNYPWPPSVIHSYPADVTTLFLNQDIGNWEHQRIPTDLKIWVAGCGTNQALLTALKFPQAQVYGTDLSTQSINTCRKNADQIGVKNLVLEEKSLNQVDYEEEFDYIICTGVVHHNANPEITLNRISRALKKNGIMEFMVYNFYHRIASVACQKAIRNFYDTSSTIDLDLELTLIKKLLADFQYDGLMKSYLSAHVNMPEAQMVDQLIQPNEYSYTVESLGELLENCNLQYLQPCQNQFDIDAGRVTWNMKFTDEYLKAQYNALPDVKRWQISNLLMMNNSPMLWFYLQRKDATIKRSSEESICSEFLETSFSKSSMLLNTYYLDNNKGYLLNEKPLKFPIPATITDNLIRRIYQAAHPGIKMKDILHQLKVRDDFYEVNEIRIKLTTSGYPFLLAAV</sequence>
<dbReference type="OrthoDB" id="649979at2"/>
<name>A0A1V9FS11_9BACT</name>
<protein>
    <recommendedName>
        <fullName evidence="1">Methyltransferase domain-containing protein</fullName>
    </recommendedName>
</protein>
<dbReference type="Proteomes" id="UP000192796">
    <property type="component" value="Unassembled WGS sequence"/>
</dbReference>
<dbReference type="InterPro" id="IPR025714">
    <property type="entry name" value="Methyltranfer_dom"/>
</dbReference>
<dbReference type="Gene3D" id="3.40.50.150">
    <property type="entry name" value="Vaccinia Virus protein VP39"/>
    <property type="match status" value="1"/>
</dbReference>
<reference evidence="2 3" key="1">
    <citation type="submission" date="2016-03" db="EMBL/GenBank/DDBJ databases">
        <title>Niastella vici sp. nov., isolated from farmland soil.</title>
        <authorList>
            <person name="Chen L."/>
            <person name="Wang D."/>
            <person name="Yang S."/>
            <person name="Wang G."/>
        </authorList>
    </citation>
    <scope>NUCLEOTIDE SEQUENCE [LARGE SCALE GENOMIC DNA]</scope>
    <source>
        <strain evidence="2 3">DJ57</strain>
    </source>
</reference>